<feature type="signal peptide" evidence="2">
    <location>
        <begin position="1"/>
        <end position="20"/>
    </location>
</feature>
<sequence length="163" mass="18181">MFRLLVVVVVVVLVAESSLPLPCHLVRDLDGSARASRGKASQGMAHLRMWARREEKRGSFNDRTTFMMNCCTSQFLGKSCPPVNRPMRSATRFKSPHTCAVPQPSTKPRQQSRCIRPHSNLLPLQPPLLLSSSLLSHARAVRLASRLAARHLFRHEAGQPTLP</sequence>
<proteinExistence type="predicted"/>
<dbReference type="Proteomes" id="UP001456524">
    <property type="component" value="Unassembled WGS sequence"/>
</dbReference>
<feature type="compositionally biased region" description="Polar residues" evidence="1">
    <location>
        <begin position="103"/>
        <end position="112"/>
    </location>
</feature>
<comment type="caution">
    <text evidence="3">The sequence shown here is derived from an EMBL/GenBank/DDBJ whole genome shotgun (WGS) entry which is preliminary data.</text>
</comment>
<evidence type="ECO:0000256" key="1">
    <source>
        <dbReference type="SAM" id="MobiDB-lite"/>
    </source>
</evidence>
<feature type="chain" id="PRO_5045438148" description="Secreted protein" evidence="2">
    <location>
        <begin position="21"/>
        <end position="163"/>
    </location>
</feature>
<gene>
    <name evidence="3" type="ORF">IWX90DRAFT_443382</name>
</gene>
<dbReference type="EMBL" id="JBBWUH010000010">
    <property type="protein sequence ID" value="KAK8155985.1"/>
    <property type="molecule type" value="Genomic_DNA"/>
</dbReference>
<accession>A0ABR1XIM1</accession>
<reference evidence="3 4" key="1">
    <citation type="journal article" date="2022" name="G3 (Bethesda)">
        <title>Enemy or ally: a genomic approach to elucidate the lifestyle of Phyllosticta citrichinaensis.</title>
        <authorList>
            <person name="Buijs V.A."/>
            <person name="Groenewald J.Z."/>
            <person name="Haridas S."/>
            <person name="LaButti K.M."/>
            <person name="Lipzen A."/>
            <person name="Martin F.M."/>
            <person name="Barry K."/>
            <person name="Grigoriev I.V."/>
            <person name="Crous P.W."/>
            <person name="Seidl M.F."/>
        </authorList>
    </citation>
    <scope>NUCLEOTIDE SEQUENCE [LARGE SCALE GENOMIC DNA]</scope>
    <source>
        <strain evidence="3 4">CBS 129764</strain>
    </source>
</reference>
<organism evidence="3 4">
    <name type="scientific">Phyllosticta citrichinensis</name>
    <dbReference type="NCBI Taxonomy" id="1130410"/>
    <lineage>
        <taxon>Eukaryota</taxon>
        <taxon>Fungi</taxon>
        <taxon>Dikarya</taxon>
        <taxon>Ascomycota</taxon>
        <taxon>Pezizomycotina</taxon>
        <taxon>Dothideomycetes</taxon>
        <taxon>Dothideomycetes incertae sedis</taxon>
        <taxon>Botryosphaeriales</taxon>
        <taxon>Phyllostictaceae</taxon>
        <taxon>Phyllosticta</taxon>
    </lineage>
</organism>
<feature type="region of interest" description="Disordered" evidence="1">
    <location>
        <begin position="93"/>
        <end position="112"/>
    </location>
</feature>
<keyword evidence="2" id="KW-0732">Signal</keyword>
<evidence type="ECO:0008006" key="5">
    <source>
        <dbReference type="Google" id="ProtNLM"/>
    </source>
</evidence>
<keyword evidence="4" id="KW-1185">Reference proteome</keyword>
<evidence type="ECO:0000313" key="3">
    <source>
        <dbReference type="EMBL" id="KAK8155985.1"/>
    </source>
</evidence>
<evidence type="ECO:0000256" key="2">
    <source>
        <dbReference type="SAM" id="SignalP"/>
    </source>
</evidence>
<protein>
    <recommendedName>
        <fullName evidence="5">Secreted protein</fullName>
    </recommendedName>
</protein>
<evidence type="ECO:0000313" key="4">
    <source>
        <dbReference type="Proteomes" id="UP001456524"/>
    </source>
</evidence>
<name>A0ABR1XIM1_9PEZI</name>